<dbReference type="InterPro" id="IPR012337">
    <property type="entry name" value="RNaseH-like_sf"/>
</dbReference>
<evidence type="ECO:0000256" key="6">
    <source>
        <dbReference type="ARBA" id="ARBA00022737"/>
    </source>
</evidence>
<feature type="signal peptide" evidence="15">
    <location>
        <begin position="1"/>
        <end position="22"/>
    </location>
</feature>
<feature type="chain" id="PRO_5014938573" description="Protein kinase domain-containing protein" evidence="15">
    <location>
        <begin position="23"/>
        <end position="1556"/>
    </location>
</feature>
<dbReference type="InterPro" id="IPR001584">
    <property type="entry name" value="Integrase_cat-core"/>
</dbReference>
<evidence type="ECO:0000256" key="4">
    <source>
        <dbReference type="ARBA" id="ARBA00022692"/>
    </source>
</evidence>
<evidence type="ECO:0000256" key="9">
    <source>
        <dbReference type="ARBA" id="ARBA00022840"/>
    </source>
</evidence>
<keyword evidence="11 14" id="KW-0472">Membrane</keyword>
<keyword evidence="10 14" id="KW-1133">Transmembrane helix</keyword>
<feature type="transmembrane region" description="Helical" evidence="14">
    <location>
        <begin position="538"/>
        <end position="557"/>
    </location>
</feature>
<evidence type="ECO:0000256" key="8">
    <source>
        <dbReference type="ARBA" id="ARBA00022777"/>
    </source>
</evidence>
<dbReference type="Pfam" id="PF00665">
    <property type="entry name" value="rve"/>
    <property type="match status" value="1"/>
</dbReference>
<dbReference type="PROSITE" id="PS00107">
    <property type="entry name" value="PROTEIN_KINASE_ATP"/>
    <property type="match status" value="1"/>
</dbReference>
<dbReference type="Gene3D" id="2.60.120.430">
    <property type="entry name" value="Galactose-binding lectin"/>
    <property type="match status" value="1"/>
</dbReference>
<dbReference type="Pfam" id="PF13855">
    <property type="entry name" value="LRR_8"/>
    <property type="match status" value="1"/>
</dbReference>
<dbReference type="GO" id="GO:0004672">
    <property type="term" value="F:protein kinase activity"/>
    <property type="evidence" value="ECO:0007669"/>
    <property type="project" value="InterPro"/>
</dbReference>
<feature type="domain" description="Protein kinase" evidence="16">
    <location>
        <begin position="1386"/>
        <end position="1556"/>
    </location>
</feature>
<dbReference type="GO" id="GO:0003676">
    <property type="term" value="F:nucleic acid binding"/>
    <property type="evidence" value="ECO:0007669"/>
    <property type="project" value="InterPro"/>
</dbReference>
<dbReference type="GO" id="GO:0005524">
    <property type="term" value="F:ATP binding"/>
    <property type="evidence" value="ECO:0007669"/>
    <property type="project" value="UniProtKB-UniRule"/>
</dbReference>
<evidence type="ECO:0000256" key="2">
    <source>
        <dbReference type="ARBA" id="ARBA00022614"/>
    </source>
</evidence>
<dbReference type="InterPro" id="IPR057670">
    <property type="entry name" value="SH3_retrovirus"/>
</dbReference>
<evidence type="ECO:0000256" key="15">
    <source>
        <dbReference type="SAM" id="SignalP"/>
    </source>
</evidence>
<keyword evidence="9 12" id="KW-0067">ATP-binding</keyword>
<evidence type="ECO:0000256" key="5">
    <source>
        <dbReference type="ARBA" id="ARBA00022729"/>
    </source>
</evidence>
<dbReference type="InterPro" id="IPR043502">
    <property type="entry name" value="DNA/RNA_pol_sf"/>
</dbReference>
<accession>A0A2N9H6B0</accession>
<evidence type="ECO:0000256" key="1">
    <source>
        <dbReference type="ARBA" id="ARBA00004167"/>
    </source>
</evidence>
<dbReference type="InterPro" id="IPR000719">
    <property type="entry name" value="Prot_kinase_dom"/>
</dbReference>
<feature type="region of interest" description="Disordered" evidence="13">
    <location>
        <begin position="904"/>
        <end position="960"/>
    </location>
</feature>
<feature type="transmembrane region" description="Helical" evidence="14">
    <location>
        <begin position="502"/>
        <end position="526"/>
    </location>
</feature>
<feature type="region of interest" description="Disordered" evidence="13">
    <location>
        <begin position="448"/>
        <end position="470"/>
    </location>
</feature>
<evidence type="ECO:0000256" key="13">
    <source>
        <dbReference type="SAM" id="MobiDB-lite"/>
    </source>
</evidence>
<dbReference type="Gene3D" id="3.30.200.20">
    <property type="entry name" value="Phosphorylase Kinase, domain 1"/>
    <property type="match status" value="1"/>
</dbReference>
<reference evidence="18" key="1">
    <citation type="submission" date="2018-02" db="EMBL/GenBank/DDBJ databases">
        <authorList>
            <person name="Cohen D.B."/>
            <person name="Kent A.D."/>
        </authorList>
    </citation>
    <scope>NUCLEOTIDE SEQUENCE</scope>
</reference>
<dbReference type="Pfam" id="PF00069">
    <property type="entry name" value="Pkinase"/>
    <property type="match status" value="1"/>
</dbReference>
<evidence type="ECO:0000256" key="7">
    <source>
        <dbReference type="ARBA" id="ARBA00022741"/>
    </source>
</evidence>
<gene>
    <name evidence="18" type="ORF">FSB_LOCUS35494</name>
</gene>
<dbReference type="Gene3D" id="1.10.510.10">
    <property type="entry name" value="Transferase(Phosphotransferase) domain 1"/>
    <property type="match status" value="1"/>
</dbReference>
<dbReference type="InterPro" id="IPR017441">
    <property type="entry name" value="Protein_kinase_ATP_BS"/>
</dbReference>
<dbReference type="GO" id="GO:0016020">
    <property type="term" value="C:membrane"/>
    <property type="evidence" value="ECO:0007669"/>
    <property type="project" value="UniProtKB-SubCell"/>
</dbReference>
<dbReference type="InterPro" id="IPR011009">
    <property type="entry name" value="Kinase-like_dom_sf"/>
</dbReference>
<evidence type="ECO:0000313" key="18">
    <source>
        <dbReference type="EMBL" id="SPD07612.1"/>
    </source>
</evidence>
<keyword evidence="7 12" id="KW-0547">Nucleotide-binding</keyword>
<keyword evidence="2" id="KW-0433">Leucine-rich repeat</keyword>
<evidence type="ECO:0000256" key="3">
    <source>
        <dbReference type="ARBA" id="ARBA00022679"/>
    </source>
</evidence>
<dbReference type="SMART" id="SM00220">
    <property type="entry name" value="S_TKc"/>
    <property type="match status" value="1"/>
</dbReference>
<comment type="subcellular location">
    <subcellularLocation>
        <location evidence="1">Membrane</location>
        <topology evidence="1">Single-pass membrane protein</topology>
    </subcellularLocation>
</comment>
<dbReference type="InterPro" id="IPR036397">
    <property type="entry name" value="RNaseH_sf"/>
</dbReference>
<keyword evidence="6" id="KW-0677">Repeat</keyword>
<feature type="domain" description="Integrase catalytic" evidence="17">
    <location>
        <begin position="663"/>
        <end position="836"/>
    </location>
</feature>
<name>A0A2N9H6B0_FAGSY</name>
<keyword evidence="5 15" id="KW-0732">Signal</keyword>
<keyword evidence="3" id="KW-0808">Transferase</keyword>
<dbReference type="InterPro" id="IPR024788">
    <property type="entry name" value="Malectin-like_Carb-bd_dom"/>
</dbReference>
<organism evidence="18">
    <name type="scientific">Fagus sylvatica</name>
    <name type="common">Beechnut</name>
    <dbReference type="NCBI Taxonomy" id="28930"/>
    <lineage>
        <taxon>Eukaryota</taxon>
        <taxon>Viridiplantae</taxon>
        <taxon>Streptophyta</taxon>
        <taxon>Embryophyta</taxon>
        <taxon>Tracheophyta</taxon>
        <taxon>Spermatophyta</taxon>
        <taxon>Magnoliopsida</taxon>
        <taxon>eudicotyledons</taxon>
        <taxon>Gunneridae</taxon>
        <taxon>Pentapetalae</taxon>
        <taxon>rosids</taxon>
        <taxon>fabids</taxon>
        <taxon>Fagales</taxon>
        <taxon>Fagaceae</taxon>
        <taxon>Fagus</taxon>
    </lineage>
</organism>
<sequence>MLIKHFLFVFLSGFTLILLVHAQDQSGFISLDCGLPQNSSYTEHITGINYISDATFIDTGVSMSISPAYKLNSLEEQYLYVRSFPQGIRNCYTISLTSGTRYLIRGSFLYANYDAKSKPPAFDLHLDANKWGSVTIIDDSTFIYSEIIHVPNLDHIDFCLVNTGHGTPFISALELRPLKSDTYVTQSESLSTFVRLDFGTLTNETYRYKDDVFDRMWFPPTPMIGWTSISTSLTVDATSHIDFQPPSVVMSSASTAINTSAPMTFNWVPPDNTTQYYVYMHFAEIKELQANQSRIFNISLNGKPWGGPIIPTYLQSTTVYSPSALSGGKYEFALYKIKQSTLPPLINAIEVYTVVQLLQSQTVQKDADAIKNIKSMNLSSSGLAGQIAPYISNLTMIQYLDLSNNSLTGPVPDFLSNLPSLRVLNLEGNNLTGSVPAALLEKSKSGSLSLSNPITHKPKHPDNPQTQTETHLPPWTHRTSLWAAPVGAGSVTAQPRRDSSPMLFLVLLPVVVLLVVLCASCGYLGAMGDSSSTFGIVMSYWWLLLLAVLLAIFWTMGDSNGKDFASSEVSVSQHTPTAPTATIATGTPTACHVRSEAPTWVLDSGANDHMTGEPSLFSSPLIPITQSVCLADSSTSHISHKGDDLNSKKIFGRGYERDGLYYFGEPPPTSGLQASILPHSNSNGPSPVMAFSGYRYYVTFIDDHSRCTWVYLLKKKSDVLPLFTQFLQMIKTQFNTVVRAIRSDNGGEYISDGFCSQLNQKGILQQLSCPYTPEQNGVAERKNRHIMSIVQCLLSGMHVPKSYWHMAVLTAVYLINRTPSRVLHGMAPLQILKPDCTLFSILPRVFGCTCFVQNRSPHRTKLDNKSVKCIFLGYSTMSKAYRCYDPKLPLLLARPVPIFDSMVPESSSPPVQGSSPPLQVYTRRPRTQSPLPDSSLDPGSGMSPTPIVSTPPPPTSRYPSRVRQAPSRFGWLSSTNHPISQYISYFGLSDSYRAFIGKLESVSIPRSVSAALQDPKWVTAMQAEMNALQANQTWELVPLPAGEKTVGCKWVFTVKYMADSFVDRYKARLVAKGFTQVPGKDFGATFAPVAKLTSVRLLVSLAASHSWPLHQLDIKNAFLHGLGLAALVKSYCLWSLSVAILITLVSSADALMVAVSSSWYMWMTLFSLGMMPQVFLQVKQDLGKVFDVKDLGSLRYFLGIEVARSRNGISLSQRKYTLDLLQDTSMLGCRPASTPMDPNLKLSTESGDLLPNPSMYQRLVGRLIYLTNTRPDLTFVVSVVSQFMHAPRTAHLDAVYHILRYLKTSPGLGLFYSAGHQSGLSCFTDADYAGSQTDRRSTTGLSIFYGNHLISWKRDVTVDVPSNSQTLHLESKNRKFTPSDIEMITNNCKTLLGEGAFGKVYHGYVDGNPVAVKIISETAVEGYQQFQSEVEPLIRVHHKNLTTLVGYCNERTKLSLIYEYMANGDVHSHISEKNSNILSWEGRIRIALDSAQGLAYLHDDCNPPIIHRDVKPSNILVNENFQAKIADFGLSRVIPTDGGSYVNTIVAGTLGYLDPE</sequence>
<evidence type="ECO:0000256" key="12">
    <source>
        <dbReference type="PROSITE-ProRule" id="PRU10141"/>
    </source>
</evidence>
<dbReference type="Pfam" id="PF12819">
    <property type="entry name" value="Malectin_like"/>
    <property type="match status" value="1"/>
</dbReference>
<dbReference type="InterPro" id="IPR032675">
    <property type="entry name" value="LRR_dom_sf"/>
</dbReference>
<evidence type="ECO:0000259" key="16">
    <source>
        <dbReference type="PROSITE" id="PS50011"/>
    </source>
</evidence>
<dbReference type="Gene3D" id="3.30.420.10">
    <property type="entry name" value="Ribonuclease H-like superfamily/Ribonuclease H"/>
    <property type="match status" value="1"/>
</dbReference>
<keyword evidence="8" id="KW-0418">Kinase</keyword>
<feature type="binding site" evidence="12">
    <location>
        <position position="1413"/>
    </location>
    <ligand>
        <name>ATP</name>
        <dbReference type="ChEBI" id="CHEBI:30616"/>
    </ligand>
</feature>
<dbReference type="SUPFAM" id="SSF53098">
    <property type="entry name" value="Ribonuclease H-like"/>
    <property type="match status" value="1"/>
</dbReference>
<evidence type="ECO:0008006" key="19">
    <source>
        <dbReference type="Google" id="ProtNLM"/>
    </source>
</evidence>
<evidence type="ECO:0000259" key="17">
    <source>
        <dbReference type="PROSITE" id="PS50994"/>
    </source>
</evidence>
<dbReference type="SUPFAM" id="SSF56112">
    <property type="entry name" value="Protein kinase-like (PK-like)"/>
    <property type="match status" value="1"/>
</dbReference>
<evidence type="ECO:0000256" key="10">
    <source>
        <dbReference type="ARBA" id="ARBA00022989"/>
    </source>
</evidence>
<proteinExistence type="predicted"/>
<dbReference type="PROSITE" id="PS50011">
    <property type="entry name" value="PROTEIN_KINASE_DOM"/>
    <property type="match status" value="1"/>
</dbReference>
<evidence type="ECO:0000256" key="14">
    <source>
        <dbReference type="SAM" id="Phobius"/>
    </source>
</evidence>
<dbReference type="GO" id="GO:0015074">
    <property type="term" value="P:DNA integration"/>
    <property type="evidence" value="ECO:0007669"/>
    <property type="project" value="InterPro"/>
</dbReference>
<dbReference type="InterPro" id="IPR001611">
    <property type="entry name" value="Leu-rich_rpt"/>
</dbReference>
<dbReference type="PANTHER" id="PTHR45631:SF180">
    <property type="entry name" value="PROTEIN KINASE DOMAIN-CONTAINING PROTEIN"/>
    <property type="match status" value="1"/>
</dbReference>
<dbReference type="Pfam" id="PF25597">
    <property type="entry name" value="SH3_retrovirus"/>
    <property type="match status" value="1"/>
</dbReference>
<keyword evidence="4 14" id="KW-0812">Transmembrane</keyword>
<protein>
    <recommendedName>
        <fullName evidence="19">Protein kinase domain-containing protein</fullName>
    </recommendedName>
</protein>
<dbReference type="PROSITE" id="PS00108">
    <property type="entry name" value="PROTEIN_KINASE_ST"/>
    <property type="match status" value="1"/>
</dbReference>
<dbReference type="EMBL" id="OIVN01002936">
    <property type="protein sequence ID" value="SPD07612.1"/>
    <property type="molecule type" value="Genomic_DNA"/>
</dbReference>
<evidence type="ECO:0000256" key="11">
    <source>
        <dbReference type="ARBA" id="ARBA00023136"/>
    </source>
</evidence>
<dbReference type="InterPro" id="IPR013103">
    <property type="entry name" value="RVT_2"/>
</dbReference>
<dbReference type="Pfam" id="PF07727">
    <property type="entry name" value="RVT_2"/>
    <property type="match status" value="2"/>
</dbReference>
<feature type="compositionally biased region" description="Low complexity" evidence="13">
    <location>
        <begin position="929"/>
        <end position="948"/>
    </location>
</feature>
<dbReference type="SUPFAM" id="SSF56672">
    <property type="entry name" value="DNA/RNA polymerases"/>
    <property type="match status" value="1"/>
</dbReference>
<dbReference type="PROSITE" id="PS50994">
    <property type="entry name" value="INTEGRASE"/>
    <property type="match status" value="1"/>
</dbReference>
<dbReference type="Gene3D" id="3.80.10.10">
    <property type="entry name" value="Ribonuclease Inhibitor"/>
    <property type="match status" value="1"/>
</dbReference>
<dbReference type="PANTHER" id="PTHR45631">
    <property type="entry name" value="OS07G0107800 PROTEIN-RELATED"/>
    <property type="match status" value="1"/>
</dbReference>
<dbReference type="SUPFAM" id="SSF52058">
    <property type="entry name" value="L domain-like"/>
    <property type="match status" value="1"/>
</dbReference>
<feature type="compositionally biased region" description="Low complexity" evidence="13">
    <location>
        <begin position="904"/>
        <end position="917"/>
    </location>
</feature>
<dbReference type="InterPro" id="IPR008271">
    <property type="entry name" value="Ser/Thr_kinase_AS"/>
</dbReference>